<accession>A0A0R0DDD7</accession>
<dbReference type="Proteomes" id="UP000051386">
    <property type="component" value="Unassembled WGS sequence"/>
</dbReference>
<comment type="caution">
    <text evidence="1">The sequence shown here is derived from an EMBL/GenBank/DDBJ whole genome shotgun (WGS) entry which is preliminary data.</text>
</comment>
<keyword evidence="2" id="KW-1185">Reference proteome</keyword>
<dbReference type="EMBL" id="LDJK01000007">
    <property type="protein sequence ID" value="KRG76658.1"/>
    <property type="molecule type" value="Genomic_DNA"/>
</dbReference>
<dbReference type="AlphaFoldDB" id="A0A0R0DDD7"/>
<sequence length="82" mass="8793">MVRSVKAELPSVWQNPQMLGRVTGTVALFSDRVPCLNIGQLLMHAAAETLPGVDIKMGCGDPPGLGGVIRPHRNPPRLFPLP</sequence>
<name>A0A0R0DDD7_9GAMM</name>
<evidence type="ECO:0000313" key="1">
    <source>
        <dbReference type="EMBL" id="KRG76658.1"/>
    </source>
</evidence>
<proteinExistence type="predicted"/>
<organism evidence="1 2">
    <name type="scientific">Stenotrophomonas chelatiphaga</name>
    <dbReference type="NCBI Taxonomy" id="517011"/>
    <lineage>
        <taxon>Bacteria</taxon>
        <taxon>Pseudomonadati</taxon>
        <taxon>Pseudomonadota</taxon>
        <taxon>Gammaproteobacteria</taxon>
        <taxon>Lysobacterales</taxon>
        <taxon>Lysobacteraceae</taxon>
        <taxon>Stenotrophomonas</taxon>
    </lineage>
</organism>
<gene>
    <name evidence="1" type="ORF">ABB28_02350</name>
</gene>
<protein>
    <submittedName>
        <fullName evidence="1">Uncharacterized protein</fullName>
    </submittedName>
</protein>
<reference evidence="1 2" key="1">
    <citation type="submission" date="2015-05" db="EMBL/GenBank/DDBJ databases">
        <title>Genome sequencing and analysis of members of genus Stenotrophomonas.</title>
        <authorList>
            <person name="Patil P.P."/>
            <person name="Midha S."/>
            <person name="Patil P.B."/>
        </authorList>
    </citation>
    <scope>NUCLEOTIDE SEQUENCE [LARGE SCALE GENOMIC DNA]</scope>
    <source>
        <strain evidence="1 2">DSM 21508</strain>
    </source>
</reference>
<evidence type="ECO:0000313" key="2">
    <source>
        <dbReference type="Proteomes" id="UP000051386"/>
    </source>
</evidence>
<dbReference type="PATRIC" id="fig|517011.3.peg.2825"/>